<dbReference type="EMBL" id="LSRX01000135">
    <property type="protein sequence ID" value="OLQ07603.1"/>
    <property type="molecule type" value="Genomic_DNA"/>
</dbReference>
<protein>
    <submittedName>
        <fullName evidence="1">Uncharacterized protein</fullName>
    </submittedName>
</protein>
<proteinExistence type="predicted"/>
<accession>A0A1Q9EJI1</accession>
<name>A0A1Q9EJI1_SYMMI</name>
<dbReference type="Proteomes" id="UP000186817">
    <property type="component" value="Unassembled WGS sequence"/>
</dbReference>
<dbReference type="AlphaFoldDB" id="A0A1Q9EJI1"/>
<sequence>MEDPFKSGSLQRGKSYPWQVKRLFSPYTEKVVRHIPHINSYPESKAILSDFSASIMSSMLSMPFNHVFSWACCSPELARMSQLERLQAYATFLIGNYSAPGRLSLLGRDLMVRISYTGFLFTGFYG</sequence>
<dbReference type="OrthoDB" id="481947at2759"/>
<comment type="caution">
    <text evidence="1">The sequence shown here is derived from an EMBL/GenBank/DDBJ whole genome shotgun (WGS) entry which is preliminary data.</text>
</comment>
<keyword evidence="2" id="KW-1185">Reference proteome</keyword>
<evidence type="ECO:0000313" key="2">
    <source>
        <dbReference type="Proteomes" id="UP000186817"/>
    </source>
</evidence>
<gene>
    <name evidence="1" type="ORF">AK812_SmicGene8964</name>
</gene>
<evidence type="ECO:0000313" key="1">
    <source>
        <dbReference type="EMBL" id="OLQ07603.1"/>
    </source>
</evidence>
<organism evidence="1 2">
    <name type="scientific">Symbiodinium microadriaticum</name>
    <name type="common">Dinoflagellate</name>
    <name type="synonym">Zooxanthella microadriatica</name>
    <dbReference type="NCBI Taxonomy" id="2951"/>
    <lineage>
        <taxon>Eukaryota</taxon>
        <taxon>Sar</taxon>
        <taxon>Alveolata</taxon>
        <taxon>Dinophyceae</taxon>
        <taxon>Suessiales</taxon>
        <taxon>Symbiodiniaceae</taxon>
        <taxon>Symbiodinium</taxon>
    </lineage>
</organism>
<reference evidence="1 2" key="1">
    <citation type="submission" date="2016-02" db="EMBL/GenBank/DDBJ databases">
        <title>Genome analysis of coral dinoflagellate symbionts highlights evolutionary adaptations to a symbiotic lifestyle.</title>
        <authorList>
            <person name="Aranda M."/>
            <person name="Li Y."/>
            <person name="Liew Y.J."/>
            <person name="Baumgarten S."/>
            <person name="Simakov O."/>
            <person name="Wilson M."/>
            <person name="Piel J."/>
            <person name="Ashoor H."/>
            <person name="Bougouffa S."/>
            <person name="Bajic V.B."/>
            <person name="Ryu T."/>
            <person name="Ravasi T."/>
            <person name="Bayer T."/>
            <person name="Micklem G."/>
            <person name="Kim H."/>
            <person name="Bhak J."/>
            <person name="Lajeunesse T.C."/>
            <person name="Voolstra C.R."/>
        </authorList>
    </citation>
    <scope>NUCLEOTIDE SEQUENCE [LARGE SCALE GENOMIC DNA]</scope>
    <source>
        <strain evidence="1 2">CCMP2467</strain>
    </source>
</reference>